<evidence type="ECO:0000313" key="3">
    <source>
        <dbReference type="Proteomes" id="UP001175211"/>
    </source>
</evidence>
<dbReference type="RefSeq" id="XP_060323262.1">
    <property type="nucleotide sequence ID" value="XM_060478505.1"/>
</dbReference>
<dbReference type="GO" id="GO:0016973">
    <property type="term" value="P:poly(A)+ mRNA export from nucleus"/>
    <property type="evidence" value="ECO:0007669"/>
    <property type="project" value="TreeGrafter"/>
</dbReference>
<dbReference type="GeneID" id="85362053"/>
<name>A0AA39JB17_ARMTA</name>
<feature type="compositionally biased region" description="Polar residues" evidence="1">
    <location>
        <begin position="67"/>
        <end position="79"/>
    </location>
</feature>
<feature type="region of interest" description="Disordered" evidence="1">
    <location>
        <begin position="430"/>
        <end position="616"/>
    </location>
</feature>
<accession>A0AA39JB17</accession>
<comment type="caution">
    <text evidence="2">The sequence shown here is derived from an EMBL/GenBank/DDBJ whole genome shotgun (WGS) entry which is preliminary data.</text>
</comment>
<feature type="region of interest" description="Disordered" evidence="1">
    <location>
        <begin position="1"/>
        <end position="83"/>
    </location>
</feature>
<dbReference type="PANTHER" id="PTHR46010:SF1">
    <property type="entry name" value="PROTEIN IWS1 HOMOLOG"/>
    <property type="match status" value="1"/>
</dbReference>
<feature type="compositionally biased region" description="Low complexity" evidence="1">
    <location>
        <begin position="551"/>
        <end position="563"/>
    </location>
</feature>
<dbReference type="PANTHER" id="PTHR46010">
    <property type="entry name" value="PROTEIN IWS1 HOMOLOG"/>
    <property type="match status" value="1"/>
</dbReference>
<feature type="compositionally biased region" description="Basic and acidic residues" evidence="1">
    <location>
        <begin position="19"/>
        <end position="32"/>
    </location>
</feature>
<dbReference type="EMBL" id="JAUEPS010000084">
    <property type="protein sequence ID" value="KAK0439477.1"/>
    <property type="molecule type" value="Genomic_DNA"/>
</dbReference>
<dbReference type="InterPro" id="IPR051037">
    <property type="entry name" value="RNAPII_TF_IWS1"/>
</dbReference>
<keyword evidence="3" id="KW-1185">Reference proteome</keyword>
<dbReference type="AlphaFoldDB" id="A0AA39JB17"/>
<proteinExistence type="predicted"/>
<gene>
    <name evidence="2" type="ORF">EV420DRAFT_1650838</name>
</gene>
<reference evidence="2" key="1">
    <citation type="submission" date="2023-06" db="EMBL/GenBank/DDBJ databases">
        <authorList>
            <consortium name="Lawrence Berkeley National Laboratory"/>
            <person name="Ahrendt S."/>
            <person name="Sahu N."/>
            <person name="Indic B."/>
            <person name="Wong-Bajracharya J."/>
            <person name="Merenyi Z."/>
            <person name="Ke H.-M."/>
            <person name="Monk M."/>
            <person name="Kocsube S."/>
            <person name="Drula E."/>
            <person name="Lipzen A."/>
            <person name="Balint B."/>
            <person name="Henrissat B."/>
            <person name="Andreopoulos B."/>
            <person name="Martin F.M."/>
            <person name="Harder C.B."/>
            <person name="Rigling D."/>
            <person name="Ford K.L."/>
            <person name="Foster G.D."/>
            <person name="Pangilinan J."/>
            <person name="Papanicolaou A."/>
            <person name="Barry K."/>
            <person name="LaButti K."/>
            <person name="Viragh M."/>
            <person name="Koriabine M."/>
            <person name="Yan M."/>
            <person name="Riley R."/>
            <person name="Champramary S."/>
            <person name="Plett K.L."/>
            <person name="Tsai I.J."/>
            <person name="Slot J."/>
            <person name="Sipos G."/>
            <person name="Plett J."/>
            <person name="Nagy L.G."/>
            <person name="Grigoriev I.V."/>
        </authorList>
    </citation>
    <scope>NUCLEOTIDE SEQUENCE</scope>
    <source>
        <strain evidence="2">CCBAS 213</strain>
    </source>
</reference>
<dbReference type="GO" id="GO:0005634">
    <property type="term" value="C:nucleus"/>
    <property type="evidence" value="ECO:0007669"/>
    <property type="project" value="TreeGrafter"/>
</dbReference>
<evidence type="ECO:0000256" key="1">
    <source>
        <dbReference type="SAM" id="MobiDB-lite"/>
    </source>
</evidence>
<sequence length="616" mass="67509">MNTSSDKAATDNAAQAAQRNEEPSGAHKKLLDLKTANAPKPSFKLLQPSSESTAENRDKPIVEVPPSVSSDGHSNSESALSVLADDKKEVPELKALPGKSEYALVKDLSTIGPSVIIVNMHQIVAATGAPNGASLEVPIASKAVHIYQRPSRSSDASLPGYAVQLDNLLEAVEWGGRILRPGIVNPLSRMVVGTMQPESGFIASQDPLTSIDRAKYYDLQKHGDIFVCDLFQESAVQPTSSSTTITQMESVKTDGQPPDVSMDTKLQSKAPDLQSKDFIDLVKKAMGFGTESTDQEVVDTKADCAIDALKKQILIERCRESLRADGWKSGDIKSVDTYKVPSRLEEPDYALFAGSQFNIIEVVYKKVFHISKMTVNIYKSLFGEKARRNSPDTIRKWFNYPDGPDFQEYAEMALGTFSTTIQDIKVAKREEQERKRTKALKALAGRSYKKKTKRDESERSLKDSKSSLKEEKSSSRDGKSSSRDEKSSSKEGRSSKEGKSSSKEGKSSKEAKSSSKEGKSSKEAKSSKEQKSGSDDEGQLRRKGKCRVESSSESSSASSRSQSPVELHKKKKMKKDSEHMASSSTKIVRYVEVHSDNLDSDNTSIFHGSSEDEDSS</sequence>
<evidence type="ECO:0000313" key="2">
    <source>
        <dbReference type="EMBL" id="KAK0439477.1"/>
    </source>
</evidence>
<feature type="region of interest" description="Disordered" evidence="1">
    <location>
        <begin position="241"/>
        <end position="264"/>
    </location>
</feature>
<organism evidence="2 3">
    <name type="scientific">Armillaria tabescens</name>
    <name type="common">Ringless honey mushroom</name>
    <name type="synonym">Agaricus tabescens</name>
    <dbReference type="NCBI Taxonomy" id="1929756"/>
    <lineage>
        <taxon>Eukaryota</taxon>
        <taxon>Fungi</taxon>
        <taxon>Dikarya</taxon>
        <taxon>Basidiomycota</taxon>
        <taxon>Agaricomycotina</taxon>
        <taxon>Agaricomycetes</taxon>
        <taxon>Agaricomycetidae</taxon>
        <taxon>Agaricales</taxon>
        <taxon>Marasmiineae</taxon>
        <taxon>Physalacriaceae</taxon>
        <taxon>Desarmillaria</taxon>
    </lineage>
</organism>
<feature type="compositionally biased region" description="Basic and acidic residues" evidence="1">
    <location>
        <begin position="453"/>
        <end position="550"/>
    </location>
</feature>
<protein>
    <submittedName>
        <fullName evidence="2">Uncharacterized protein</fullName>
    </submittedName>
</protein>
<dbReference type="Proteomes" id="UP001175211">
    <property type="component" value="Unassembled WGS sequence"/>
</dbReference>
<feature type="compositionally biased region" description="Polar residues" evidence="1">
    <location>
        <begin position="241"/>
        <end position="250"/>
    </location>
</feature>